<evidence type="ECO:0000313" key="3">
    <source>
        <dbReference type="Proteomes" id="UP000697802"/>
    </source>
</evidence>
<evidence type="ECO:0000259" key="1">
    <source>
        <dbReference type="Pfam" id="PF18624"/>
    </source>
</evidence>
<evidence type="ECO:0000313" key="2">
    <source>
        <dbReference type="EMBL" id="NHB90493.1"/>
    </source>
</evidence>
<dbReference type="NCBIfam" id="NF033826">
    <property type="entry name" value="immun_CdiI"/>
    <property type="match status" value="1"/>
</dbReference>
<protein>
    <recommendedName>
        <fullName evidence="1">CDI immunity protein domain-containing protein</fullName>
    </recommendedName>
</protein>
<sequence length="122" mass="14308">MNKELFGQPYDDKDPYWVVKGYFDTMYGKECFLEVVENIIKKYGFGTDGAHCNFPDMNSYYEGDHFIGVKFIYGYSPDDDDPEVVVSEETCYHYVRLACEKYLKLHPEDTDKVNELLTKIPK</sequence>
<comment type="caution">
    <text evidence="2">The sequence shown here is derived from an EMBL/GenBank/DDBJ whole genome shotgun (WGS) entry which is preliminary data.</text>
</comment>
<dbReference type="Pfam" id="PF18624">
    <property type="entry name" value="CdiI_4"/>
    <property type="match status" value="1"/>
</dbReference>
<proteinExistence type="predicted"/>
<feature type="domain" description="CDI immunity protein" evidence="1">
    <location>
        <begin position="16"/>
        <end position="117"/>
    </location>
</feature>
<reference evidence="2 3" key="1">
    <citation type="submission" date="2018-02" db="EMBL/GenBank/DDBJ databases">
        <authorList>
            <person name="Machado R.A."/>
        </authorList>
    </citation>
    <scope>NUCLEOTIDE SEQUENCE [LARGE SCALE GENOMIC DNA]</scope>
    <source>
        <strain evidence="2 3">T327</strain>
    </source>
</reference>
<dbReference type="EMBL" id="PUJU01000164">
    <property type="protein sequence ID" value="NHB90493.1"/>
    <property type="molecule type" value="Genomic_DNA"/>
</dbReference>
<dbReference type="InterPro" id="IPR041256">
    <property type="entry name" value="CdiI_4"/>
</dbReference>
<keyword evidence="3" id="KW-1185">Reference proteome</keyword>
<dbReference type="Proteomes" id="UP000697802">
    <property type="component" value="Unassembled WGS sequence"/>
</dbReference>
<dbReference type="CDD" id="cd20688">
    <property type="entry name" value="CdiI_Ecoli_Nm-like"/>
    <property type="match status" value="1"/>
</dbReference>
<accession>A0ABX0GMW3</accession>
<gene>
    <name evidence="2" type="ORF">C5471_23620</name>
</gene>
<dbReference type="RefSeq" id="WP_133812681.1">
    <property type="nucleotide sequence ID" value="NZ_CAWPIF010000164.1"/>
</dbReference>
<name>A0ABX0GMW3_9GAMM</name>
<organism evidence="2 3">
    <name type="scientific">Photorhabdus tasmaniensis</name>
    <dbReference type="NCBI Taxonomy" id="1004159"/>
    <lineage>
        <taxon>Bacteria</taxon>
        <taxon>Pseudomonadati</taxon>
        <taxon>Pseudomonadota</taxon>
        <taxon>Gammaproteobacteria</taxon>
        <taxon>Enterobacterales</taxon>
        <taxon>Morganellaceae</taxon>
        <taxon>Photorhabdus</taxon>
    </lineage>
</organism>